<dbReference type="SUPFAM" id="SSF57701">
    <property type="entry name" value="Zn2/Cys6 DNA-binding domain"/>
    <property type="match status" value="1"/>
</dbReference>
<dbReference type="PANTHER" id="PTHR47171">
    <property type="entry name" value="FARA-RELATED"/>
    <property type="match status" value="1"/>
</dbReference>
<dbReference type="GO" id="GO:0006351">
    <property type="term" value="P:DNA-templated transcription"/>
    <property type="evidence" value="ECO:0007669"/>
    <property type="project" value="InterPro"/>
</dbReference>
<dbReference type="CDD" id="cd12148">
    <property type="entry name" value="fungal_TF_MHR"/>
    <property type="match status" value="1"/>
</dbReference>
<dbReference type="VEuPathDB" id="FungiDB:ASPSYDRAFT_49046"/>
<accession>A0A1L9T651</accession>
<keyword evidence="3" id="KW-0805">Transcription regulation</keyword>
<dbReference type="EMBL" id="KV878593">
    <property type="protein sequence ID" value="OJJ54887.1"/>
    <property type="molecule type" value="Genomic_DNA"/>
</dbReference>
<evidence type="ECO:0000256" key="2">
    <source>
        <dbReference type="ARBA" id="ARBA00022833"/>
    </source>
</evidence>
<keyword evidence="1" id="KW-0479">Metal-binding</keyword>
<dbReference type="Proteomes" id="UP000184356">
    <property type="component" value="Unassembled WGS sequence"/>
</dbReference>
<feature type="compositionally biased region" description="Basic residues" evidence="7">
    <location>
        <begin position="45"/>
        <end position="55"/>
    </location>
</feature>
<protein>
    <recommendedName>
        <fullName evidence="8">Zn(2)-C6 fungal-type domain-containing protein</fullName>
    </recommendedName>
</protein>
<name>A0A1L9T651_9EURO</name>
<keyword evidence="5" id="KW-0804">Transcription</keyword>
<feature type="compositionally biased region" description="Basic and acidic residues" evidence="7">
    <location>
        <begin position="112"/>
        <end position="122"/>
    </location>
</feature>
<evidence type="ECO:0000256" key="4">
    <source>
        <dbReference type="ARBA" id="ARBA00023125"/>
    </source>
</evidence>
<dbReference type="CDD" id="cd00067">
    <property type="entry name" value="GAL4"/>
    <property type="match status" value="1"/>
</dbReference>
<feature type="domain" description="Zn(2)-C6 fungal-type" evidence="8">
    <location>
        <begin position="14"/>
        <end position="43"/>
    </location>
</feature>
<keyword evidence="10" id="KW-1185">Reference proteome</keyword>
<feature type="compositionally biased region" description="Polar residues" evidence="7">
    <location>
        <begin position="97"/>
        <end position="108"/>
    </location>
</feature>
<evidence type="ECO:0000256" key="6">
    <source>
        <dbReference type="ARBA" id="ARBA00023242"/>
    </source>
</evidence>
<dbReference type="Gene3D" id="4.10.240.10">
    <property type="entry name" value="Zn(2)-C6 fungal-type DNA-binding domain"/>
    <property type="match status" value="1"/>
</dbReference>
<gene>
    <name evidence="9" type="ORF">ASPSYDRAFT_49046</name>
</gene>
<dbReference type="InterPro" id="IPR052073">
    <property type="entry name" value="Amide_Lactam_Regulators"/>
</dbReference>
<evidence type="ECO:0000313" key="10">
    <source>
        <dbReference type="Proteomes" id="UP000184356"/>
    </source>
</evidence>
<evidence type="ECO:0000256" key="7">
    <source>
        <dbReference type="SAM" id="MobiDB-lite"/>
    </source>
</evidence>
<dbReference type="GeneID" id="63763834"/>
<dbReference type="GO" id="GO:0003677">
    <property type="term" value="F:DNA binding"/>
    <property type="evidence" value="ECO:0007669"/>
    <property type="project" value="UniProtKB-KW"/>
</dbReference>
<dbReference type="Pfam" id="PF00172">
    <property type="entry name" value="Zn_clus"/>
    <property type="match status" value="1"/>
</dbReference>
<dbReference type="PANTHER" id="PTHR47171:SF2">
    <property type="entry name" value="TRANSCRIPTION FACTOR, PUTATIVE-RELATED"/>
    <property type="match status" value="1"/>
</dbReference>
<evidence type="ECO:0000259" key="8">
    <source>
        <dbReference type="PROSITE" id="PS50048"/>
    </source>
</evidence>
<dbReference type="STRING" id="1036612.A0A1L9T651"/>
<dbReference type="GO" id="GO:0000981">
    <property type="term" value="F:DNA-binding transcription factor activity, RNA polymerase II-specific"/>
    <property type="evidence" value="ECO:0007669"/>
    <property type="project" value="InterPro"/>
</dbReference>
<feature type="region of interest" description="Disordered" evidence="7">
    <location>
        <begin position="582"/>
        <end position="616"/>
    </location>
</feature>
<dbReference type="InterPro" id="IPR036864">
    <property type="entry name" value="Zn2-C6_fun-type_DNA-bd_sf"/>
</dbReference>
<feature type="region of interest" description="Disordered" evidence="7">
    <location>
        <begin position="44"/>
        <end position="140"/>
    </location>
</feature>
<sequence length="679" mass="75865">MEPSRTPKVRPVGACEVCHEKKVRCDLAAGQPCSKCRIENSICRPHQRQRKRKRSAPTSRGLDTSCDLHNPGSAPETDGSKQRQAHFPFPSDPQGLTGVSTAALSPSGCTRVVREPDARSPDQEVSPSSQGYLGRSEYFGLDAPRPDGAADKCQFEGENELSRQDTAMLELYGAFELPSVAVQRSLIDSFFTYCAPWMPIVEPRLLRANGPRRASTLLLQSVFLAGSRVATAGQVLASSETFYCRAKALFFSSYESNPITKIIAACLLNWWNPSGPEEISIDGSSFWLRVAVSLAYQIGLHREPRDNRNASFRRRLWWTLVTRDCQISAAHGRPRAINLADSDALLVSACDFPDGDANADLFPAYVKISMLLGDCTQSYLRHHLTQTKRQDLRNALYCWVNELPNQLRLSSPASDGDQNTYDMRIHCLHVVYFVTLTILYRHQPGQVDSATINAVASSFLASIYEDFLARDEFRFMPPTYKFYLFAVGMAQVQTQSLLSPRNETLEKEFDIVKGSLEALAVRWPSARKSIQVLQNLSTSASAPGQFSTLPLLPTHHEAYGLFKPFARNTCRMWHLVEPEYTRPPNTETRHVPSPRIDTEDSPRRTNRAHPNIPRPFSNTIVQAENNLAATTVTQIPIIGTPDTECCPEEPSPLWLWPMAESSGNWLTEELPGFWPTESG</sequence>
<keyword evidence="4" id="KW-0238">DNA-binding</keyword>
<evidence type="ECO:0000256" key="1">
    <source>
        <dbReference type="ARBA" id="ARBA00022723"/>
    </source>
</evidence>
<dbReference type="SMART" id="SM00066">
    <property type="entry name" value="GAL4"/>
    <property type="match status" value="1"/>
</dbReference>
<dbReference type="SMART" id="SM00906">
    <property type="entry name" value="Fungal_trans"/>
    <property type="match status" value="1"/>
</dbReference>
<dbReference type="InterPro" id="IPR001138">
    <property type="entry name" value="Zn2Cys6_DnaBD"/>
</dbReference>
<dbReference type="GO" id="GO:0008270">
    <property type="term" value="F:zinc ion binding"/>
    <property type="evidence" value="ECO:0007669"/>
    <property type="project" value="InterPro"/>
</dbReference>
<evidence type="ECO:0000256" key="5">
    <source>
        <dbReference type="ARBA" id="ARBA00023163"/>
    </source>
</evidence>
<dbReference type="AlphaFoldDB" id="A0A1L9T651"/>
<keyword evidence="2" id="KW-0862">Zinc</keyword>
<evidence type="ECO:0000256" key="3">
    <source>
        <dbReference type="ARBA" id="ARBA00023015"/>
    </source>
</evidence>
<dbReference type="RefSeq" id="XP_040698693.1">
    <property type="nucleotide sequence ID" value="XM_040847761.1"/>
</dbReference>
<dbReference type="OrthoDB" id="10251155at2759"/>
<dbReference type="PROSITE" id="PS50048">
    <property type="entry name" value="ZN2_CY6_FUNGAL_2"/>
    <property type="match status" value="1"/>
</dbReference>
<dbReference type="InterPro" id="IPR007219">
    <property type="entry name" value="XnlR_reg_dom"/>
</dbReference>
<organism evidence="9 10">
    <name type="scientific">Aspergillus sydowii CBS 593.65</name>
    <dbReference type="NCBI Taxonomy" id="1036612"/>
    <lineage>
        <taxon>Eukaryota</taxon>
        <taxon>Fungi</taxon>
        <taxon>Dikarya</taxon>
        <taxon>Ascomycota</taxon>
        <taxon>Pezizomycotina</taxon>
        <taxon>Eurotiomycetes</taxon>
        <taxon>Eurotiomycetidae</taxon>
        <taxon>Eurotiales</taxon>
        <taxon>Aspergillaceae</taxon>
        <taxon>Aspergillus</taxon>
        <taxon>Aspergillus subgen. Nidulantes</taxon>
    </lineage>
</organism>
<dbReference type="PROSITE" id="PS00463">
    <property type="entry name" value="ZN2_CY6_FUNGAL_1"/>
    <property type="match status" value="1"/>
</dbReference>
<evidence type="ECO:0000313" key="9">
    <source>
        <dbReference type="EMBL" id="OJJ54887.1"/>
    </source>
</evidence>
<reference evidence="10" key="1">
    <citation type="journal article" date="2017" name="Genome Biol.">
        <title>Comparative genomics reveals high biological diversity and specific adaptations in the industrially and medically important fungal genus Aspergillus.</title>
        <authorList>
            <person name="de Vries R.P."/>
            <person name="Riley R."/>
            <person name="Wiebenga A."/>
            <person name="Aguilar-Osorio G."/>
            <person name="Amillis S."/>
            <person name="Uchima C.A."/>
            <person name="Anderluh G."/>
            <person name="Asadollahi M."/>
            <person name="Askin M."/>
            <person name="Barry K."/>
            <person name="Battaglia E."/>
            <person name="Bayram O."/>
            <person name="Benocci T."/>
            <person name="Braus-Stromeyer S.A."/>
            <person name="Caldana C."/>
            <person name="Canovas D."/>
            <person name="Cerqueira G.C."/>
            <person name="Chen F."/>
            <person name="Chen W."/>
            <person name="Choi C."/>
            <person name="Clum A."/>
            <person name="Dos Santos R.A."/>
            <person name="Damasio A.R."/>
            <person name="Diallinas G."/>
            <person name="Emri T."/>
            <person name="Fekete E."/>
            <person name="Flipphi M."/>
            <person name="Freyberg S."/>
            <person name="Gallo A."/>
            <person name="Gournas C."/>
            <person name="Habgood R."/>
            <person name="Hainaut M."/>
            <person name="Harispe M.L."/>
            <person name="Henrissat B."/>
            <person name="Hilden K.S."/>
            <person name="Hope R."/>
            <person name="Hossain A."/>
            <person name="Karabika E."/>
            <person name="Karaffa L."/>
            <person name="Karanyi Z."/>
            <person name="Krasevec N."/>
            <person name="Kuo A."/>
            <person name="Kusch H."/>
            <person name="LaButti K."/>
            <person name="Lagendijk E.L."/>
            <person name="Lapidus A."/>
            <person name="Levasseur A."/>
            <person name="Lindquist E."/>
            <person name="Lipzen A."/>
            <person name="Logrieco A.F."/>
            <person name="MacCabe A."/>
            <person name="Maekelae M.R."/>
            <person name="Malavazi I."/>
            <person name="Melin P."/>
            <person name="Meyer V."/>
            <person name="Mielnichuk N."/>
            <person name="Miskei M."/>
            <person name="Molnar A.P."/>
            <person name="Mule G."/>
            <person name="Ngan C.Y."/>
            <person name="Orejas M."/>
            <person name="Orosz E."/>
            <person name="Ouedraogo J.P."/>
            <person name="Overkamp K.M."/>
            <person name="Park H.-S."/>
            <person name="Perrone G."/>
            <person name="Piumi F."/>
            <person name="Punt P.J."/>
            <person name="Ram A.F."/>
            <person name="Ramon A."/>
            <person name="Rauscher S."/>
            <person name="Record E."/>
            <person name="Riano-Pachon D.M."/>
            <person name="Robert V."/>
            <person name="Roehrig J."/>
            <person name="Ruller R."/>
            <person name="Salamov A."/>
            <person name="Salih N.S."/>
            <person name="Samson R.A."/>
            <person name="Sandor E."/>
            <person name="Sanguinetti M."/>
            <person name="Schuetze T."/>
            <person name="Sepcic K."/>
            <person name="Shelest E."/>
            <person name="Sherlock G."/>
            <person name="Sophianopoulou V."/>
            <person name="Squina F.M."/>
            <person name="Sun H."/>
            <person name="Susca A."/>
            <person name="Todd R.B."/>
            <person name="Tsang A."/>
            <person name="Unkles S.E."/>
            <person name="van de Wiele N."/>
            <person name="van Rossen-Uffink D."/>
            <person name="Oliveira J.V."/>
            <person name="Vesth T.C."/>
            <person name="Visser J."/>
            <person name="Yu J.-H."/>
            <person name="Zhou M."/>
            <person name="Andersen M.R."/>
            <person name="Archer D.B."/>
            <person name="Baker S.E."/>
            <person name="Benoit I."/>
            <person name="Brakhage A.A."/>
            <person name="Braus G.H."/>
            <person name="Fischer R."/>
            <person name="Frisvad J.C."/>
            <person name="Goldman G.H."/>
            <person name="Houbraken J."/>
            <person name="Oakley B."/>
            <person name="Pocsi I."/>
            <person name="Scazzocchio C."/>
            <person name="Seiboth B."/>
            <person name="vanKuyk P.A."/>
            <person name="Wortman J."/>
            <person name="Dyer P.S."/>
            <person name="Grigoriev I.V."/>
        </authorList>
    </citation>
    <scope>NUCLEOTIDE SEQUENCE [LARGE SCALE GENOMIC DNA]</scope>
    <source>
        <strain evidence="10">CBS 593.65</strain>
    </source>
</reference>
<dbReference type="Pfam" id="PF04082">
    <property type="entry name" value="Fungal_trans"/>
    <property type="match status" value="1"/>
</dbReference>
<keyword evidence="6" id="KW-0539">Nucleus</keyword>
<proteinExistence type="predicted"/>